<dbReference type="Proteomes" id="UP000198287">
    <property type="component" value="Unassembled WGS sequence"/>
</dbReference>
<evidence type="ECO:0000256" key="2">
    <source>
        <dbReference type="ARBA" id="ARBA00001946"/>
    </source>
</evidence>
<dbReference type="PANTHER" id="PTHR46485">
    <property type="entry name" value="LIM DOMAIN KINASE 1"/>
    <property type="match status" value="1"/>
</dbReference>
<dbReference type="STRING" id="158441.A0A226EM20"/>
<dbReference type="PROSITE" id="PS50106">
    <property type="entry name" value="PDZ"/>
    <property type="match status" value="1"/>
</dbReference>
<feature type="region of interest" description="Disordered" evidence="21">
    <location>
        <begin position="306"/>
        <end position="354"/>
    </location>
</feature>
<feature type="region of interest" description="Disordered" evidence="21">
    <location>
        <begin position="753"/>
        <end position="807"/>
    </location>
</feature>
<feature type="domain" description="LIM zinc-binding" evidence="23">
    <location>
        <begin position="97"/>
        <end position="158"/>
    </location>
</feature>
<dbReference type="OrthoDB" id="20134at2759"/>
<keyword evidence="15" id="KW-0464">Manganese</keyword>
<evidence type="ECO:0000256" key="1">
    <source>
        <dbReference type="ARBA" id="ARBA00001936"/>
    </source>
</evidence>
<keyword evidence="6" id="KW-0723">Serine/threonine-protein kinase</keyword>
<comment type="caution">
    <text evidence="25">The sequence shown here is derived from an EMBL/GenBank/DDBJ whole genome shotgun (WGS) entry which is preliminary data.</text>
</comment>
<evidence type="ECO:0000313" key="26">
    <source>
        <dbReference type="Proteomes" id="UP000198287"/>
    </source>
</evidence>
<dbReference type="AlphaFoldDB" id="A0A226EM20"/>
<evidence type="ECO:0000256" key="18">
    <source>
        <dbReference type="ARBA" id="ARBA00051680"/>
    </source>
</evidence>
<organism evidence="25 26">
    <name type="scientific">Folsomia candida</name>
    <name type="common">Springtail</name>
    <dbReference type="NCBI Taxonomy" id="158441"/>
    <lineage>
        <taxon>Eukaryota</taxon>
        <taxon>Metazoa</taxon>
        <taxon>Ecdysozoa</taxon>
        <taxon>Arthropoda</taxon>
        <taxon>Hexapoda</taxon>
        <taxon>Collembola</taxon>
        <taxon>Entomobryomorpha</taxon>
        <taxon>Isotomoidea</taxon>
        <taxon>Isotomidae</taxon>
        <taxon>Proisotominae</taxon>
        <taxon>Folsomia</taxon>
    </lineage>
</organism>
<evidence type="ECO:0000256" key="8">
    <source>
        <dbReference type="ARBA" id="ARBA00022723"/>
    </source>
</evidence>
<dbReference type="PANTHER" id="PTHR46485:SF4">
    <property type="entry name" value="LIM DOMAIN KINASE 1"/>
    <property type="match status" value="1"/>
</dbReference>
<evidence type="ECO:0000256" key="11">
    <source>
        <dbReference type="ARBA" id="ARBA00022777"/>
    </source>
</evidence>
<sequence length="807" mass="89339">MSVFRGNVVGLKFNSLSVPSSGGGTPLQRRNSNNVTKKVGTLFADLLEEETDEVGGGLFLEIALWHEDSDDVVDDATTSISRGINNTITTMANFGDSCCHYCGEAAVGPIMTAGLTSFHPECFRCCKCQLCIGDDEQFALVGLSTLYCSGCWKKEPYPLVENQHVIKVVKIPPLTRDSTQFKLRKDWRRGSECLGGDSYDVLGSSVPQVSEVGRVGSECQLNVGDRILEVNGKPVTDHPLPDIEKVLNHRTAAVQVTVEQKPTNVVEMPSRKLEESKSFGSLSSLELRSCSWDFWGSYDNKSLTEDQRLMSSKRREQDHRSRQPRRGKGCEERAASLSRLSDCSPTPPGTKSGLARTLSFREQARSQCTFRACDLVKGELLGKGFFGQVYKVTHCETKEIMVLKELYRLDEEAQRNFLKEVAVLRRLEHPNVLRFIGVLYKERKLHLITEYVKGGSLRELIQNVQHSLSWTIRCRIVHDISCGMAYLHSMGVIHRDLSSHNCLVREDMSVVVADFGLARITSEMSLQDRSRASKRGRRIERKKRYTVVGNPFWMAPEMMKGNKYDEKVDVFSFGIITCEVIGRVNADPDFLPRSGDFSLNQQTFLEKFCAECPEPLYRIAFMCCDLNPDKRASFEILSSWTESVASSLTRNLPFPKDLLAEIRDYVGTHSSRSPTSSESTTPDTSFTYMTTSSGASSNSSSGSLPSSATDTNSSSSSSSACVENTLSSACSSLSTFTNKSGGRLHSICEVDHSSNNNSMNSSTLSSPELEQQPKSNSSPITTITCNHTNPLHTNSSSNGRRMSASPS</sequence>
<feature type="binding site" evidence="20">
    <location>
        <position position="404"/>
    </location>
    <ligand>
        <name>ATP</name>
        <dbReference type="ChEBI" id="CHEBI:30616"/>
    </ligand>
</feature>
<dbReference type="PROSITE" id="PS50023">
    <property type="entry name" value="LIM_DOMAIN_2"/>
    <property type="match status" value="1"/>
</dbReference>
<dbReference type="SUPFAM" id="SSF56112">
    <property type="entry name" value="Protein kinase-like (PK-like)"/>
    <property type="match status" value="1"/>
</dbReference>
<dbReference type="SUPFAM" id="SSF50156">
    <property type="entry name" value="PDZ domain-like"/>
    <property type="match status" value="1"/>
</dbReference>
<dbReference type="InterPro" id="IPR001781">
    <property type="entry name" value="Znf_LIM"/>
</dbReference>
<comment type="cofactor">
    <cofactor evidence="1">
        <name>Mn(2+)</name>
        <dbReference type="ChEBI" id="CHEBI:29035"/>
    </cofactor>
</comment>
<gene>
    <name evidence="25" type="ORF">Fcan01_08530</name>
</gene>
<comment type="catalytic activity">
    <reaction evidence="16">
        <text>L-seryl-[protein] + ATP = O-phospho-L-seryl-[protein] + ADP + H(+)</text>
        <dbReference type="Rhea" id="RHEA:17989"/>
        <dbReference type="Rhea" id="RHEA-COMP:9863"/>
        <dbReference type="Rhea" id="RHEA-COMP:11604"/>
        <dbReference type="ChEBI" id="CHEBI:15378"/>
        <dbReference type="ChEBI" id="CHEBI:29999"/>
        <dbReference type="ChEBI" id="CHEBI:30616"/>
        <dbReference type="ChEBI" id="CHEBI:83421"/>
        <dbReference type="ChEBI" id="CHEBI:456216"/>
        <dbReference type="EC" id="2.7.12.1"/>
    </reaction>
</comment>
<dbReference type="GO" id="GO:0030036">
    <property type="term" value="P:actin cytoskeleton organization"/>
    <property type="evidence" value="ECO:0007669"/>
    <property type="project" value="TreeGrafter"/>
</dbReference>
<evidence type="ECO:0000256" key="9">
    <source>
        <dbReference type="ARBA" id="ARBA00022737"/>
    </source>
</evidence>
<dbReference type="GO" id="GO:0046872">
    <property type="term" value="F:metal ion binding"/>
    <property type="evidence" value="ECO:0007669"/>
    <property type="project" value="UniProtKB-KW"/>
</dbReference>
<evidence type="ECO:0000259" key="22">
    <source>
        <dbReference type="PROSITE" id="PS50011"/>
    </source>
</evidence>
<dbReference type="PROSITE" id="PS50011">
    <property type="entry name" value="PROTEIN_KINASE_DOM"/>
    <property type="match status" value="1"/>
</dbReference>
<dbReference type="Gene3D" id="2.30.42.10">
    <property type="match status" value="1"/>
</dbReference>
<dbReference type="InterPro" id="IPR011009">
    <property type="entry name" value="Kinase-like_dom_sf"/>
</dbReference>
<dbReference type="InterPro" id="IPR036034">
    <property type="entry name" value="PDZ_sf"/>
</dbReference>
<keyword evidence="13 20" id="KW-0067">ATP-binding</keyword>
<keyword evidence="8 19" id="KW-0479">Metal-binding</keyword>
<evidence type="ECO:0000256" key="19">
    <source>
        <dbReference type="PROSITE-ProRule" id="PRU00125"/>
    </source>
</evidence>
<evidence type="ECO:0000259" key="23">
    <source>
        <dbReference type="PROSITE" id="PS50023"/>
    </source>
</evidence>
<dbReference type="InterPro" id="IPR001245">
    <property type="entry name" value="Ser-Thr/Tyr_kinase_cat_dom"/>
</dbReference>
<dbReference type="GO" id="GO:0004674">
    <property type="term" value="F:protein serine/threonine kinase activity"/>
    <property type="evidence" value="ECO:0007669"/>
    <property type="project" value="UniProtKB-KW"/>
</dbReference>
<evidence type="ECO:0000256" key="10">
    <source>
        <dbReference type="ARBA" id="ARBA00022741"/>
    </source>
</evidence>
<evidence type="ECO:0000256" key="21">
    <source>
        <dbReference type="SAM" id="MobiDB-lite"/>
    </source>
</evidence>
<dbReference type="InterPro" id="IPR008266">
    <property type="entry name" value="Tyr_kinase_AS"/>
</dbReference>
<comment type="catalytic activity">
    <reaction evidence="17">
        <text>L-threonyl-[protein] + ATP = O-phospho-L-threonyl-[protein] + ADP + H(+)</text>
        <dbReference type="Rhea" id="RHEA:46608"/>
        <dbReference type="Rhea" id="RHEA-COMP:11060"/>
        <dbReference type="Rhea" id="RHEA-COMP:11605"/>
        <dbReference type="ChEBI" id="CHEBI:15378"/>
        <dbReference type="ChEBI" id="CHEBI:30013"/>
        <dbReference type="ChEBI" id="CHEBI:30616"/>
        <dbReference type="ChEBI" id="CHEBI:61977"/>
        <dbReference type="ChEBI" id="CHEBI:456216"/>
        <dbReference type="EC" id="2.7.12.1"/>
    </reaction>
</comment>
<proteinExistence type="inferred from homology"/>
<evidence type="ECO:0000259" key="24">
    <source>
        <dbReference type="PROSITE" id="PS50106"/>
    </source>
</evidence>
<dbReference type="InterPro" id="IPR017441">
    <property type="entry name" value="Protein_kinase_ATP_BS"/>
</dbReference>
<comment type="similarity">
    <text evidence="4">Belongs to the protein kinase superfamily. TKL Ser/Thr protein kinase family.</text>
</comment>
<dbReference type="Gene3D" id="3.30.200.20">
    <property type="entry name" value="Phosphorylase Kinase, domain 1"/>
    <property type="match status" value="1"/>
</dbReference>
<evidence type="ECO:0000256" key="3">
    <source>
        <dbReference type="ARBA" id="ARBA00004496"/>
    </source>
</evidence>
<feature type="compositionally biased region" description="Low complexity" evidence="21">
    <location>
        <begin position="753"/>
        <end position="766"/>
    </location>
</feature>
<dbReference type="InterPro" id="IPR001478">
    <property type="entry name" value="PDZ"/>
</dbReference>
<protein>
    <submittedName>
        <fullName evidence="25">LIM domain kinase 1</fullName>
    </submittedName>
</protein>
<keyword evidence="26" id="KW-1185">Reference proteome</keyword>
<dbReference type="OMA" id="CANCPES"/>
<evidence type="ECO:0000313" key="25">
    <source>
        <dbReference type="EMBL" id="OXA58509.1"/>
    </source>
</evidence>
<evidence type="ECO:0000256" key="14">
    <source>
        <dbReference type="ARBA" id="ARBA00023038"/>
    </source>
</evidence>
<dbReference type="GO" id="GO:0004712">
    <property type="term" value="F:protein serine/threonine/tyrosine kinase activity"/>
    <property type="evidence" value="ECO:0007669"/>
    <property type="project" value="UniProtKB-EC"/>
</dbReference>
<feature type="region of interest" description="Disordered" evidence="21">
    <location>
        <begin position="668"/>
        <end position="718"/>
    </location>
</feature>
<reference evidence="25 26" key="1">
    <citation type="submission" date="2015-12" db="EMBL/GenBank/DDBJ databases">
        <title>The genome of Folsomia candida.</title>
        <authorList>
            <person name="Faddeeva A."/>
            <person name="Derks M.F."/>
            <person name="Anvar Y."/>
            <person name="Smit S."/>
            <person name="Van Straalen N."/>
            <person name="Roelofs D."/>
        </authorList>
    </citation>
    <scope>NUCLEOTIDE SEQUENCE [LARGE SCALE GENOMIC DNA]</scope>
    <source>
        <strain evidence="25 26">VU population</strain>
        <tissue evidence="25">Whole body</tissue>
    </source>
</reference>
<dbReference type="InterPro" id="IPR050940">
    <property type="entry name" value="Actin_reg-Ser/Thr_kinase"/>
</dbReference>
<dbReference type="Gene3D" id="1.10.510.10">
    <property type="entry name" value="Transferase(Phosphotransferase) domain 1"/>
    <property type="match status" value="1"/>
</dbReference>
<accession>A0A226EM20</accession>
<name>A0A226EM20_FOLCA</name>
<comment type="cofactor">
    <cofactor evidence="2">
        <name>Mg(2+)</name>
        <dbReference type="ChEBI" id="CHEBI:18420"/>
    </cofactor>
</comment>
<keyword evidence="10 20" id="KW-0547">Nucleotide-binding</keyword>
<evidence type="ECO:0000256" key="6">
    <source>
        <dbReference type="ARBA" id="ARBA00022527"/>
    </source>
</evidence>
<dbReference type="InterPro" id="IPR000719">
    <property type="entry name" value="Prot_kinase_dom"/>
</dbReference>
<feature type="domain" description="PDZ" evidence="24">
    <location>
        <begin position="203"/>
        <end position="262"/>
    </location>
</feature>
<dbReference type="Pfam" id="PF07714">
    <property type="entry name" value="PK_Tyr_Ser-Thr"/>
    <property type="match status" value="1"/>
</dbReference>
<feature type="domain" description="Protein kinase" evidence="22">
    <location>
        <begin position="375"/>
        <end position="641"/>
    </location>
</feature>
<dbReference type="GO" id="GO:0005634">
    <property type="term" value="C:nucleus"/>
    <property type="evidence" value="ECO:0007669"/>
    <property type="project" value="TreeGrafter"/>
</dbReference>
<feature type="compositionally biased region" description="Basic and acidic residues" evidence="21">
    <location>
        <begin position="306"/>
        <end position="321"/>
    </location>
</feature>
<feature type="compositionally biased region" description="Polar residues" evidence="21">
    <location>
        <begin position="768"/>
        <end position="807"/>
    </location>
</feature>
<evidence type="ECO:0000256" key="7">
    <source>
        <dbReference type="ARBA" id="ARBA00022679"/>
    </source>
</evidence>
<comment type="catalytic activity">
    <reaction evidence="18">
        <text>L-tyrosyl-[protein] + ATP = O-phospho-L-tyrosyl-[protein] + ADP + H(+)</text>
        <dbReference type="Rhea" id="RHEA:10596"/>
        <dbReference type="Rhea" id="RHEA-COMP:10136"/>
        <dbReference type="Rhea" id="RHEA-COMP:20101"/>
        <dbReference type="ChEBI" id="CHEBI:15378"/>
        <dbReference type="ChEBI" id="CHEBI:30616"/>
        <dbReference type="ChEBI" id="CHEBI:46858"/>
        <dbReference type="ChEBI" id="CHEBI:61978"/>
        <dbReference type="ChEBI" id="CHEBI:456216"/>
        <dbReference type="EC" id="2.7.12.1"/>
    </reaction>
</comment>
<evidence type="ECO:0000256" key="17">
    <source>
        <dbReference type="ARBA" id="ARBA00049308"/>
    </source>
</evidence>
<dbReference type="FunFam" id="3.30.200.20:FF:000038">
    <property type="entry name" value="LIM domain kinase 2"/>
    <property type="match status" value="1"/>
</dbReference>
<keyword evidence="11 25" id="KW-0418">Kinase</keyword>
<dbReference type="Pfam" id="PF00412">
    <property type="entry name" value="LIM"/>
    <property type="match status" value="1"/>
</dbReference>
<evidence type="ECO:0000256" key="12">
    <source>
        <dbReference type="ARBA" id="ARBA00022833"/>
    </source>
</evidence>
<keyword evidence="7" id="KW-0808">Transferase</keyword>
<evidence type="ECO:0000256" key="16">
    <source>
        <dbReference type="ARBA" id="ARBA00049003"/>
    </source>
</evidence>
<dbReference type="PROSITE" id="PS00109">
    <property type="entry name" value="PROTEIN_KINASE_TYR"/>
    <property type="match status" value="1"/>
</dbReference>
<dbReference type="GO" id="GO:0005737">
    <property type="term" value="C:cytoplasm"/>
    <property type="evidence" value="ECO:0007669"/>
    <property type="project" value="UniProtKB-SubCell"/>
</dbReference>
<dbReference type="PROSITE" id="PS00478">
    <property type="entry name" value="LIM_DOMAIN_1"/>
    <property type="match status" value="1"/>
</dbReference>
<keyword evidence="12 19" id="KW-0862">Zinc</keyword>
<dbReference type="Gene3D" id="2.10.110.10">
    <property type="entry name" value="Cysteine Rich Protein"/>
    <property type="match status" value="1"/>
</dbReference>
<evidence type="ECO:0000256" key="20">
    <source>
        <dbReference type="PROSITE-ProRule" id="PRU10141"/>
    </source>
</evidence>
<dbReference type="GO" id="GO:0005524">
    <property type="term" value="F:ATP binding"/>
    <property type="evidence" value="ECO:0007669"/>
    <property type="project" value="UniProtKB-UniRule"/>
</dbReference>
<comment type="subcellular location">
    <subcellularLocation>
        <location evidence="3">Cytoplasm</location>
    </subcellularLocation>
</comment>
<dbReference type="PROSITE" id="PS00107">
    <property type="entry name" value="PROTEIN_KINASE_ATP"/>
    <property type="match status" value="1"/>
</dbReference>
<evidence type="ECO:0000256" key="4">
    <source>
        <dbReference type="ARBA" id="ARBA00005843"/>
    </source>
</evidence>
<dbReference type="SMART" id="SM00132">
    <property type="entry name" value="LIM"/>
    <property type="match status" value="1"/>
</dbReference>
<keyword evidence="9" id="KW-0677">Repeat</keyword>
<keyword evidence="5" id="KW-0963">Cytoplasm</keyword>
<dbReference type="EMBL" id="LNIX01000003">
    <property type="protein sequence ID" value="OXA58509.1"/>
    <property type="molecule type" value="Genomic_DNA"/>
</dbReference>
<keyword evidence="14 19" id="KW-0440">LIM domain</keyword>
<evidence type="ECO:0000256" key="15">
    <source>
        <dbReference type="ARBA" id="ARBA00023211"/>
    </source>
</evidence>
<evidence type="ECO:0000256" key="13">
    <source>
        <dbReference type="ARBA" id="ARBA00022840"/>
    </source>
</evidence>
<evidence type="ECO:0000256" key="5">
    <source>
        <dbReference type="ARBA" id="ARBA00022490"/>
    </source>
</evidence>